<name>A0A2G8RCD7_9RHOB</name>
<keyword evidence="2" id="KW-1185">Reference proteome</keyword>
<dbReference type="EMBL" id="AWWI01000108">
    <property type="protein sequence ID" value="PIL19190.1"/>
    <property type="molecule type" value="Genomic_DNA"/>
</dbReference>
<dbReference type="AlphaFoldDB" id="A0A2G8RCD7"/>
<sequence length="77" mass="8592">MFGAFSGQARHNPRKDALFTPAVVECFGRTILPRRIASPQIIAIDEDYATQNSSIIDPGLAMALRKKRFQALDLRFA</sequence>
<gene>
    <name evidence="1" type="ORF">P775_15875</name>
</gene>
<reference evidence="1 2" key="1">
    <citation type="submission" date="2013-09" db="EMBL/GenBank/DDBJ databases">
        <title>Genome sequencing of Phaeobacter antarcticus sp. nov. SM1211.</title>
        <authorList>
            <person name="Zhang X.-Y."/>
            <person name="Liu C."/>
            <person name="Chen X.-L."/>
            <person name="Xie B.-B."/>
            <person name="Qin Q.-L."/>
            <person name="Rong J.-C."/>
            <person name="Zhang Y.-Z."/>
        </authorList>
    </citation>
    <scope>NUCLEOTIDE SEQUENCE [LARGE SCALE GENOMIC DNA]</scope>
    <source>
        <strain evidence="1 2">SM1211</strain>
    </source>
</reference>
<accession>A0A2G8RCD7</accession>
<proteinExistence type="predicted"/>
<evidence type="ECO:0000313" key="2">
    <source>
        <dbReference type="Proteomes" id="UP000231259"/>
    </source>
</evidence>
<protein>
    <submittedName>
        <fullName evidence="1">Uncharacterized protein</fullName>
    </submittedName>
</protein>
<evidence type="ECO:0000313" key="1">
    <source>
        <dbReference type="EMBL" id="PIL19190.1"/>
    </source>
</evidence>
<organism evidence="1 2">
    <name type="scientific">Puniceibacterium antarcticum</name>
    <dbReference type="NCBI Taxonomy" id="1206336"/>
    <lineage>
        <taxon>Bacteria</taxon>
        <taxon>Pseudomonadati</taxon>
        <taxon>Pseudomonadota</taxon>
        <taxon>Alphaproteobacteria</taxon>
        <taxon>Rhodobacterales</taxon>
        <taxon>Paracoccaceae</taxon>
        <taxon>Puniceibacterium</taxon>
    </lineage>
</organism>
<dbReference type="Proteomes" id="UP000231259">
    <property type="component" value="Unassembled WGS sequence"/>
</dbReference>
<comment type="caution">
    <text evidence="1">The sequence shown here is derived from an EMBL/GenBank/DDBJ whole genome shotgun (WGS) entry which is preliminary data.</text>
</comment>